<dbReference type="AlphaFoldDB" id="A0A1M6HXF3"/>
<dbReference type="InterPro" id="IPR029058">
    <property type="entry name" value="AB_hydrolase_fold"/>
</dbReference>
<sequence>MKQKHFFAPLFLLLIIPFVLKAQIVINGTVKNEDNQNIPYAAIGIKETNIGTITDENGIYKIIIPKEFDNKNLVFSANGYQEKELNVIALEDTPNVYLKFKTQNIQEVVINANKLKNKIIGEKSRPMLTFSKMFNKDAPTIEQGNIFEIYQKTKIKSFSFHIIPSSKFETVTLKLNIYDVKNDLPSKSLLNENILYKTSSVGWQFIDLSQYKLGFDGHDKICITLQLVDYKPLHDSEFVFGISAKKSLSKKLMFRYQSQSQWQKSEGVFLTNINVSYDKKVGINEKKQSKEDNVVLSEKEKELISFYENREKGLKTDYGKNSQGKFISLQDGNIYYEEYGSGYPLILLEGNNGIISDFHNQISFFSKYFRVISIDTRNQGKSMDFSKTDYGYEKLADDLLRVINELKLQKVNILGFSDGAITGLLFSSTNPNRVNKLVAIGANSTPNAIDENVLESFKDLYKRASNSLERRRLNLIINHPDITQVVLKKIINPVLIIAGSNDIIKLDNTAFIHENISSSKLWIVPDSSHYALFEKSQIVNTQILNFLRN</sequence>
<dbReference type="PANTHER" id="PTHR46331:SF2">
    <property type="entry name" value="VALACYCLOVIR HYDROLASE"/>
    <property type="match status" value="1"/>
</dbReference>
<dbReference type="PANTHER" id="PTHR46331">
    <property type="entry name" value="VALACYCLOVIR HYDROLASE"/>
    <property type="match status" value="1"/>
</dbReference>
<dbReference type="GO" id="GO:0017171">
    <property type="term" value="F:serine hydrolase activity"/>
    <property type="evidence" value="ECO:0007669"/>
    <property type="project" value="TreeGrafter"/>
</dbReference>
<dbReference type="InterPro" id="IPR000073">
    <property type="entry name" value="AB_hydrolase_1"/>
</dbReference>
<dbReference type="Pfam" id="PF13715">
    <property type="entry name" value="CarbopepD_reg_2"/>
    <property type="match status" value="1"/>
</dbReference>
<feature type="domain" description="AB hydrolase-1" evidence="1">
    <location>
        <begin position="343"/>
        <end position="476"/>
    </location>
</feature>
<dbReference type="Gene3D" id="3.40.50.1820">
    <property type="entry name" value="alpha/beta hydrolase"/>
    <property type="match status" value="1"/>
</dbReference>
<name>A0A1M6HXF3_9FLAO</name>
<dbReference type="OrthoDB" id="2247630at2"/>
<dbReference type="SUPFAM" id="SSF53474">
    <property type="entry name" value="alpha/beta-Hydrolases"/>
    <property type="match status" value="1"/>
</dbReference>
<keyword evidence="3" id="KW-1185">Reference proteome</keyword>
<dbReference type="RefSeq" id="WP_073181057.1">
    <property type="nucleotide sequence ID" value="NZ_FQYI01000024.1"/>
</dbReference>
<dbReference type="EMBL" id="FQYI01000024">
    <property type="protein sequence ID" value="SHJ26936.1"/>
    <property type="molecule type" value="Genomic_DNA"/>
</dbReference>
<reference evidence="2 3" key="1">
    <citation type="submission" date="2016-11" db="EMBL/GenBank/DDBJ databases">
        <authorList>
            <person name="Jaros S."/>
            <person name="Januszkiewicz K."/>
            <person name="Wedrychowicz H."/>
        </authorList>
    </citation>
    <scope>NUCLEOTIDE SEQUENCE [LARGE SCALE GENOMIC DNA]</scope>
    <source>
        <strain evidence="2 3">DSM 25479</strain>
    </source>
</reference>
<evidence type="ECO:0000259" key="1">
    <source>
        <dbReference type="Pfam" id="PF00561"/>
    </source>
</evidence>
<organism evidence="2 3">
    <name type="scientific">Cruoricaptor ignavus</name>
    <dbReference type="NCBI Taxonomy" id="1118202"/>
    <lineage>
        <taxon>Bacteria</taxon>
        <taxon>Pseudomonadati</taxon>
        <taxon>Bacteroidota</taxon>
        <taxon>Flavobacteriia</taxon>
        <taxon>Flavobacteriales</taxon>
        <taxon>Weeksellaceae</taxon>
        <taxon>Cruoricaptor</taxon>
    </lineage>
</organism>
<accession>A0A1M6HXF3</accession>
<dbReference type="Proteomes" id="UP000184335">
    <property type="component" value="Unassembled WGS sequence"/>
</dbReference>
<dbReference type="InterPro" id="IPR008969">
    <property type="entry name" value="CarboxyPept-like_regulatory"/>
</dbReference>
<proteinExistence type="predicted"/>
<evidence type="ECO:0000313" key="2">
    <source>
        <dbReference type="EMBL" id="SHJ26936.1"/>
    </source>
</evidence>
<dbReference type="Gene3D" id="2.60.40.1120">
    <property type="entry name" value="Carboxypeptidase-like, regulatory domain"/>
    <property type="match status" value="1"/>
</dbReference>
<dbReference type="STRING" id="1118202.SAMN05443429_1242"/>
<dbReference type="Pfam" id="PF00561">
    <property type="entry name" value="Abhydrolase_1"/>
    <property type="match status" value="1"/>
</dbReference>
<protein>
    <submittedName>
        <fullName evidence="2">Pimeloyl-ACP methyl ester carboxylesterase</fullName>
    </submittedName>
</protein>
<gene>
    <name evidence="2" type="ORF">SAMN05443429_1242</name>
</gene>
<evidence type="ECO:0000313" key="3">
    <source>
        <dbReference type="Proteomes" id="UP000184335"/>
    </source>
</evidence>
<dbReference type="SUPFAM" id="SSF49464">
    <property type="entry name" value="Carboxypeptidase regulatory domain-like"/>
    <property type="match status" value="1"/>
</dbReference>